<organism evidence="1 2">
    <name type="scientific">Gimesia aquarii</name>
    <dbReference type="NCBI Taxonomy" id="2527964"/>
    <lineage>
        <taxon>Bacteria</taxon>
        <taxon>Pseudomonadati</taxon>
        <taxon>Planctomycetota</taxon>
        <taxon>Planctomycetia</taxon>
        <taxon>Planctomycetales</taxon>
        <taxon>Planctomycetaceae</taxon>
        <taxon>Gimesia</taxon>
    </lineage>
</organism>
<protein>
    <submittedName>
        <fullName evidence="1">Uncharacterized protein</fullName>
    </submittedName>
</protein>
<evidence type="ECO:0000313" key="2">
    <source>
        <dbReference type="Proteomes" id="UP000318384"/>
    </source>
</evidence>
<sequence>MNGASERQFSSSAPCSARCGVLSLCKKIIDLSSFERSRIYMINPAERSSAAFVANVSFLQMAFKRGGATENDYVLNSVVIRTSMISALKIT</sequence>
<accession>A0A517WZK9</accession>
<dbReference type="Proteomes" id="UP000318384">
    <property type="component" value="Chromosome"/>
</dbReference>
<evidence type="ECO:0000313" key="1">
    <source>
        <dbReference type="EMBL" id="QDU10685.1"/>
    </source>
</evidence>
<proteinExistence type="predicted"/>
<reference evidence="1 2" key="1">
    <citation type="submission" date="2019-03" db="EMBL/GenBank/DDBJ databases">
        <title>Deep-cultivation of Planctomycetes and their phenomic and genomic characterization uncovers novel biology.</title>
        <authorList>
            <person name="Wiegand S."/>
            <person name="Jogler M."/>
            <person name="Boedeker C."/>
            <person name="Pinto D."/>
            <person name="Vollmers J."/>
            <person name="Rivas-Marin E."/>
            <person name="Kohn T."/>
            <person name="Peeters S.H."/>
            <person name="Heuer A."/>
            <person name="Rast P."/>
            <person name="Oberbeckmann S."/>
            <person name="Bunk B."/>
            <person name="Jeske O."/>
            <person name="Meyerdierks A."/>
            <person name="Storesund J.E."/>
            <person name="Kallscheuer N."/>
            <person name="Luecker S."/>
            <person name="Lage O.M."/>
            <person name="Pohl T."/>
            <person name="Merkel B.J."/>
            <person name="Hornburger P."/>
            <person name="Mueller R.-W."/>
            <person name="Bruemmer F."/>
            <person name="Labrenz M."/>
            <person name="Spormann A.M."/>
            <person name="Op den Camp H."/>
            <person name="Overmann J."/>
            <person name="Amann R."/>
            <person name="Jetten M.S.M."/>
            <person name="Mascher T."/>
            <person name="Medema M.H."/>
            <person name="Devos D.P."/>
            <person name="Kaster A.-K."/>
            <person name="Ovreas L."/>
            <person name="Rohde M."/>
            <person name="Galperin M.Y."/>
            <person name="Jogler C."/>
        </authorList>
    </citation>
    <scope>NUCLEOTIDE SEQUENCE [LARGE SCALE GENOMIC DNA]</scope>
    <source>
        <strain evidence="1 2">V202</strain>
    </source>
</reference>
<name>A0A517WZK9_9PLAN</name>
<dbReference type="AlphaFoldDB" id="A0A517WZK9"/>
<dbReference type="EMBL" id="CP037422">
    <property type="protein sequence ID" value="QDU10685.1"/>
    <property type="molecule type" value="Genomic_DNA"/>
</dbReference>
<keyword evidence="2" id="KW-1185">Reference proteome</keyword>
<gene>
    <name evidence="1" type="ORF">V202x_40970</name>
</gene>